<sequence length="218" mass="22644">MFSSEDLPAPDGPMMAAFLVTSTTFFTVSTNTPANCSNQPPTFSAASPPNGDGDACRLERLCPSILATVERGSRSCDSSDSLSSLSGERLRLAAGATVAVSTSGAGAGSSPKLFTFDTELTLTMFTFVPKGVCGSRLATCATFRMSSDLLRRTRSSSFSVAPSLAASPKPMKGKEQEEPPSVPFPCAVRTPDEMDSVDNAIVAFVVVVVVVVGASSEH</sequence>
<name>A0A182ITT1_ANOAO</name>
<dbReference type="EnsemblMetazoa" id="AATE005354-RA">
    <property type="protein sequence ID" value="AATE005354-PA.1"/>
    <property type="gene ID" value="AATE005354"/>
</dbReference>
<protein>
    <submittedName>
        <fullName evidence="1">Uncharacterized protein</fullName>
    </submittedName>
</protein>
<reference evidence="1" key="1">
    <citation type="submission" date="2022-08" db="UniProtKB">
        <authorList>
            <consortium name="EnsemblMetazoa"/>
        </authorList>
    </citation>
    <scope>IDENTIFICATION</scope>
    <source>
        <strain evidence="1">EBRO</strain>
    </source>
</reference>
<evidence type="ECO:0000313" key="1">
    <source>
        <dbReference type="EnsemblMetazoa" id="AATE005354-PA.1"/>
    </source>
</evidence>
<dbReference type="AlphaFoldDB" id="A0A182ITT1"/>
<accession>A0A182ITT1</accession>
<proteinExistence type="predicted"/>
<organism evidence="1">
    <name type="scientific">Anopheles atroparvus</name>
    <name type="common">European mosquito</name>
    <dbReference type="NCBI Taxonomy" id="41427"/>
    <lineage>
        <taxon>Eukaryota</taxon>
        <taxon>Metazoa</taxon>
        <taxon>Ecdysozoa</taxon>
        <taxon>Arthropoda</taxon>
        <taxon>Hexapoda</taxon>
        <taxon>Insecta</taxon>
        <taxon>Pterygota</taxon>
        <taxon>Neoptera</taxon>
        <taxon>Endopterygota</taxon>
        <taxon>Diptera</taxon>
        <taxon>Nematocera</taxon>
        <taxon>Culicoidea</taxon>
        <taxon>Culicidae</taxon>
        <taxon>Anophelinae</taxon>
        <taxon>Anopheles</taxon>
    </lineage>
</organism>
<dbReference type="VEuPathDB" id="VectorBase:AATE005354"/>